<keyword evidence="3 7" id="KW-0963">Cytoplasm</keyword>
<accession>A0A399FVX0</accession>
<evidence type="ECO:0000256" key="7">
    <source>
        <dbReference type="HAMAP-Rule" id="MF_00090"/>
    </source>
</evidence>
<evidence type="ECO:0000256" key="2">
    <source>
        <dbReference type="ARBA" id="ARBA00005369"/>
    </source>
</evidence>
<evidence type="ECO:0000256" key="1">
    <source>
        <dbReference type="ARBA" id="ARBA00004496"/>
    </source>
</evidence>
<evidence type="ECO:0000313" key="8">
    <source>
        <dbReference type="EMBL" id="RII00568.1"/>
    </source>
</evidence>
<name>A0A399FVX0_UNCN2</name>
<dbReference type="PANTHER" id="PTHR11579:SF0">
    <property type="entry name" value="PROTEIN-L-ISOASPARTATE(D-ASPARTATE) O-METHYLTRANSFERASE"/>
    <property type="match status" value="1"/>
</dbReference>
<dbReference type="NCBIfam" id="NF001453">
    <property type="entry name" value="PRK00312.1"/>
    <property type="match status" value="1"/>
</dbReference>
<dbReference type="CDD" id="cd02440">
    <property type="entry name" value="AdoMet_MTases"/>
    <property type="match status" value="1"/>
</dbReference>
<dbReference type="GO" id="GO:0005737">
    <property type="term" value="C:cytoplasm"/>
    <property type="evidence" value="ECO:0007669"/>
    <property type="project" value="UniProtKB-SubCell"/>
</dbReference>
<reference evidence="8 9" key="1">
    <citation type="submission" date="2018-08" db="EMBL/GenBank/DDBJ databases">
        <title>Draft genome of candidate division NPL-UPA2 bacterium Unc8 that adapted to ultra-basic serpentinizing groundwater.</title>
        <authorList>
            <person name="Ishii S."/>
            <person name="Suzuki S."/>
            <person name="Nealson K.H."/>
        </authorList>
    </citation>
    <scope>NUCLEOTIDE SEQUENCE [LARGE SCALE GENOMIC DNA]</scope>
    <source>
        <strain evidence="8">Unc8</strain>
    </source>
</reference>
<comment type="caution">
    <text evidence="8">The sequence shown here is derived from an EMBL/GenBank/DDBJ whole genome shotgun (WGS) entry which is preliminary data.</text>
</comment>
<dbReference type="PROSITE" id="PS01279">
    <property type="entry name" value="PCMT"/>
    <property type="match status" value="1"/>
</dbReference>
<dbReference type="GO" id="GO:0004719">
    <property type="term" value="F:protein-L-isoaspartate (D-aspartate) O-methyltransferase activity"/>
    <property type="evidence" value="ECO:0007669"/>
    <property type="project" value="UniProtKB-UniRule"/>
</dbReference>
<evidence type="ECO:0000256" key="3">
    <source>
        <dbReference type="ARBA" id="ARBA00022490"/>
    </source>
</evidence>
<comment type="function">
    <text evidence="7">Catalyzes the methyl esterification of L-isoaspartyl residues in peptides and proteins that result from spontaneous decomposition of normal L-aspartyl and L-asparaginyl residues. It plays a role in the repair and/or degradation of damaged proteins.</text>
</comment>
<dbReference type="NCBIfam" id="TIGR00080">
    <property type="entry name" value="pimt"/>
    <property type="match status" value="1"/>
</dbReference>
<dbReference type="Proteomes" id="UP000266287">
    <property type="component" value="Unassembled WGS sequence"/>
</dbReference>
<dbReference type="HAMAP" id="MF_00090">
    <property type="entry name" value="PIMT"/>
    <property type="match status" value="1"/>
</dbReference>
<dbReference type="AlphaFoldDB" id="A0A399FVX0"/>
<keyword evidence="4 7" id="KW-0489">Methyltransferase</keyword>
<evidence type="ECO:0000256" key="5">
    <source>
        <dbReference type="ARBA" id="ARBA00022679"/>
    </source>
</evidence>
<proteinExistence type="inferred from homology"/>
<dbReference type="EMBL" id="NDHY01000003">
    <property type="protein sequence ID" value="RII00568.1"/>
    <property type="molecule type" value="Genomic_DNA"/>
</dbReference>
<dbReference type="FunFam" id="3.40.50.150:FF:000010">
    <property type="entry name" value="Protein-L-isoaspartate O-methyltransferase"/>
    <property type="match status" value="1"/>
</dbReference>
<protein>
    <recommendedName>
        <fullName evidence="7">Protein-L-isoaspartate O-methyltransferase</fullName>
        <ecNumber evidence="7">2.1.1.77</ecNumber>
    </recommendedName>
    <alternativeName>
        <fullName evidence="7">L-isoaspartyl protein carboxyl methyltransferase</fullName>
    </alternativeName>
    <alternativeName>
        <fullName evidence="7">Protein L-isoaspartyl methyltransferase</fullName>
    </alternativeName>
    <alternativeName>
        <fullName evidence="7">Protein-beta-aspartate methyltransferase</fullName>
        <shortName evidence="7">PIMT</shortName>
    </alternativeName>
</protein>
<feature type="active site" evidence="7">
    <location>
        <position position="61"/>
    </location>
</feature>
<comment type="catalytic activity">
    <reaction evidence="7">
        <text>[protein]-L-isoaspartate + S-adenosyl-L-methionine = [protein]-L-isoaspartate alpha-methyl ester + S-adenosyl-L-homocysteine</text>
        <dbReference type="Rhea" id="RHEA:12705"/>
        <dbReference type="Rhea" id="RHEA-COMP:12143"/>
        <dbReference type="Rhea" id="RHEA-COMP:12144"/>
        <dbReference type="ChEBI" id="CHEBI:57856"/>
        <dbReference type="ChEBI" id="CHEBI:59789"/>
        <dbReference type="ChEBI" id="CHEBI:90596"/>
        <dbReference type="ChEBI" id="CHEBI:90598"/>
        <dbReference type="EC" id="2.1.1.77"/>
    </reaction>
</comment>
<gene>
    <name evidence="7" type="primary">pcm</name>
    <name evidence="8" type="ORF">B9J77_02250</name>
</gene>
<dbReference type="SUPFAM" id="SSF53335">
    <property type="entry name" value="S-adenosyl-L-methionine-dependent methyltransferases"/>
    <property type="match status" value="1"/>
</dbReference>
<dbReference type="Gene3D" id="3.40.50.150">
    <property type="entry name" value="Vaccinia Virus protein VP39"/>
    <property type="match status" value="1"/>
</dbReference>
<evidence type="ECO:0000313" key="9">
    <source>
        <dbReference type="Proteomes" id="UP000266287"/>
    </source>
</evidence>
<dbReference type="GO" id="GO:0030091">
    <property type="term" value="P:protein repair"/>
    <property type="evidence" value="ECO:0007669"/>
    <property type="project" value="UniProtKB-UniRule"/>
</dbReference>
<sequence>MSFEKERRDMVALQIKGRGIVDARVLEAMKKVERHRFVEKKLESSAYTDSPLPIAARQTISQPYIVALMTEYLRLEGREKVLEIGTGSGYQAAILAELAREVYSIERIEELSLHAAKLLGELGYRNIHFKVGDGTNGWSEHSPYDRIIVTAGAVDIPPFLVEQLGGEGKIVIPIGARFSQELVLLTKKEGKIRKEKKGSCIFVPLVGEYG</sequence>
<comment type="similarity">
    <text evidence="2 7">Belongs to the methyltransferase superfamily. L-isoaspartyl/D-aspartyl protein methyltransferase family.</text>
</comment>
<evidence type="ECO:0000256" key="6">
    <source>
        <dbReference type="ARBA" id="ARBA00022691"/>
    </source>
</evidence>
<keyword evidence="6 7" id="KW-0949">S-adenosyl-L-methionine</keyword>
<keyword evidence="5 7" id="KW-0808">Transferase</keyword>
<dbReference type="InterPro" id="IPR029063">
    <property type="entry name" value="SAM-dependent_MTases_sf"/>
</dbReference>
<dbReference type="Pfam" id="PF01135">
    <property type="entry name" value="PCMT"/>
    <property type="match status" value="1"/>
</dbReference>
<comment type="subcellular location">
    <subcellularLocation>
        <location evidence="1 7">Cytoplasm</location>
    </subcellularLocation>
</comment>
<dbReference type="PANTHER" id="PTHR11579">
    <property type="entry name" value="PROTEIN-L-ISOASPARTATE O-METHYLTRANSFERASE"/>
    <property type="match status" value="1"/>
</dbReference>
<dbReference type="GO" id="GO:0032259">
    <property type="term" value="P:methylation"/>
    <property type="evidence" value="ECO:0007669"/>
    <property type="project" value="UniProtKB-KW"/>
</dbReference>
<organism evidence="8 9">
    <name type="scientific">candidate division NPL-UPA2 bacterium Unc8</name>
    <dbReference type="NCBI Taxonomy" id="1980939"/>
    <lineage>
        <taxon>Bacteria</taxon>
    </lineage>
</organism>
<dbReference type="InterPro" id="IPR000682">
    <property type="entry name" value="PCMT"/>
</dbReference>
<evidence type="ECO:0000256" key="4">
    <source>
        <dbReference type="ARBA" id="ARBA00022603"/>
    </source>
</evidence>
<dbReference type="EC" id="2.1.1.77" evidence="7"/>